<dbReference type="SUPFAM" id="SSF55298">
    <property type="entry name" value="YjgF-like"/>
    <property type="match status" value="1"/>
</dbReference>
<dbReference type="PANTHER" id="PTHR47328">
    <property type="match status" value="1"/>
</dbReference>
<dbReference type="Pfam" id="PF01042">
    <property type="entry name" value="Ribonuc_L-PSP"/>
    <property type="match status" value="1"/>
</dbReference>
<comment type="caution">
    <text evidence="1">The sequence shown here is derived from an EMBL/GenBank/DDBJ whole genome shotgun (WGS) entry which is preliminary data.</text>
</comment>
<sequence>MPDTIRRHSPYGGILHEVVEHAGTLYFGGIVSEDLSLDATGQAADVMRQLGILLADNGSDPSRVLMATAYVTDLADKAGFNKAWTDFFAEADLPARATIGVADLGPGVKLELVVTAARTR</sequence>
<dbReference type="PANTHER" id="PTHR47328:SF1">
    <property type="entry name" value="RUTC FAMILY PROTEIN YOAB"/>
    <property type="match status" value="1"/>
</dbReference>
<dbReference type="InterPro" id="IPR006175">
    <property type="entry name" value="YjgF/YER057c/UK114"/>
</dbReference>
<dbReference type="Gene3D" id="3.30.1330.40">
    <property type="entry name" value="RutC-like"/>
    <property type="match status" value="1"/>
</dbReference>
<keyword evidence="2" id="KW-1185">Reference proteome</keyword>
<dbReference type="Proteomes" id="UP000295122">
    <property type="component" value="Unassembled WGS sequence"/>
</dbReference>
<organism evidence="1 2">
    <name type="scientific">Enterovirga rhinocerotis</name>
    <dbReference type="NCBI Taxonomy" id="1339210"/>
    <lineage>
        <taxon>Bacteria</taxon>
        <taxon>Pseudomonadati</taxon>
        <taxon>Pseudomonadota</taxon>
        <taxon>Alphaproteobacteria</taxon>
        <taxon>Hyphomicrobiales</taxon>
        <taxon>Methylobacteriaceae</taxon>
        <taxon>Enterovirga</taxon>
    </lineage>
</organism>
<protein>
    <submittedName>
        <fullName evidence="1">Enamine deaminase RidA (YjgF/YER057c/UK114 family)</fullName>
    </submittedName>
</protein>
<evidence type="ECO:0000313" key="2">
    <source>
        <dbReference type="Proteomes" id="UP000295122"/>
    </source>
</evidence>
<dbReference type="AlphaFoldDB" id="A0A4R7C7H7"/>
<reference evidence="1 2" key="1">
    <citation type="submission" date="2019-03" db="EMBL/GenBank/DDBJ databases">
        <title>Genomic Encyclopedia of Type Strains, Phase IV (KMG-IV): sequencing the most valuable type-strain genomes for metagenomic binning, comparative biology and taxonomic classification.</title>
        <authorList>
            <person name="Goeker M."/>
        </authorList>
    </citation>
    <scope>NUCLEOTIDE SEQUENCE [LARGE SCALE GENOMIC DNA]</scope>
    <source>
        <strain evidence="1 2">DSM 25903</strain>
    </source>
</reference>
<gene>
    <name evidence="1" type="ORF">EV668_1878</name>
</gene>
<proteinExistence type="predicted"/>
<dbReference type="RefSeq" id="WP_133769469.1">
    <property type="nucleotide sequence ID" value="NZ_SNZR01000011.1"/>
</dbReference>
<dbReference type="CDD" id="cd06150">
    <property type="entry name" value="YjgF_YER057c_UK114_like_2"/>
    <property type="match status" value="1"/>
</dbReference>
<dbReference type="OrthoDB" id="9803101at2"/>
<name>A0A4R7C7H7_9HYPH</name>
<dbReference type="EMBL" id="SNZR01000011">
    <property type="protein sequence ID" value="TDR94590.1"/>
    <property type="molecule type" value="Genomic_DNA"/>
</dbReference>
<dbReference type="InterPro" id="IPR035709">
    <property type="entry name" value="YoaB-like"/>
</dbReference>
<accession>A0A4R7C7H7</accession>
<dbReference type="InterPro" id="IPR035959">
    <property type="entry name" value="RutC-like_sf"/>
</dbReference>
<evidence type="ECO:0000313" key="1">
    <source>
        <dbReference type="EMBL" id="TDR94590.1"/>
    </source>
</evidence>